<protein>
    <recommendedName>
        <fullName evidence="4">DUF3244 domain-containing protein</fullName>
    </recommendedName>
</protein>
<accession>A0A9D1ZGZ7</accession>
<evidence type="ECO:0000313" key="2">
    <source>
        <dbReference type="EMBL" id="HIY87364.1"/>
    </source>
</evidence>
<dbReference type="Proteomes" id="UP000886851">
    <property type="component" value="Unassembled WGS sequence"/>
</dbReference>
<dbReference type="EMBL" id="DXCV01000014">
    <property type="protein sequence ID" value="HIY87364.1"/>
    <property type="molecule type" value="Genomic_DNA"/>
</dbReference>
<name>A0A9D1ZGZ7_9BACE</name>
<comment type="caution">
    <text evidence="2">The sequence shown here is derived from an EMBL/GenBank/DDBJ whole genome shotgun (WGS) entry which is preliminary data.</text>
</comment>
<evidence type="ECO:0000256" key="1">
    <source>
        <dbReference type="SAM" id="SignalP"/>
    </source>
</evidence>
<evidence type="ECO:0008006" key="4">
    <source>
        <dbReference type="Google" id="ProtNLM"/>
    </source>
</evidence>
<feature type="non-terminal residue" evidence="2">
    <location>
        <position position="118"/>
    </location>
</feature>
<gene>
    <name evidence="2" type="ORF">H9824_01505</name>
</gene>
<reference evidence="2" key="1">
    <citation type="journal article" date="2021" name="PeerJ">
        <title>Extensive microbial diversity within the chicken gut microbiome revealed by metagenomics and culture.</title>
        <authorList>
            <person name="Gilroy R."/>
            <person name="Ravi A."/>
            <person name="Getino M."/>
            <person name="Pursley I."/>
            <person name="Horton D.L."/>
            <person name="Alikhan N.F."/>
            <person name="Baker D."/>
            <person name="Gharbi K."/>
            <person name="Hall N."/>
            <person name="Watson M."/>
            <person name="Adriaenssens E.M."/>
            <person name="Foster-Nyarko E."/>
            <person name="Jarju S."/>
            <person name="Secka A."/>
            <person name="Antonio M."/>
            <person name="Oren A."/>
            <person name="Chaudhuri R.R."/>
            <person name="La Ragione R."/>
            <person name="Hildebrand F."/>
            <person name="Pallen M.J."/>
        </authorList>
    </citation>
    <scope>NUCLEOTIDE SEQUENCE</scope>
    <source>
        <strain evidence="2">Gambia2-208</strain>
    </source>
</reference>
<evidence type="ECO:0000313" key="3">
    <source>
        <dbReference type="Proteomes" id="UP000886851"/>
    </source>
</evidence>
<dbReference type="AlphaFoldDB" id="A0A9D1ZGZ7"/>
<sequence length="118" mass="13244">MKMKILLCCFGMLWCALGILRAEEEPVILFVDKAAQARQDKRSLQVVPTASRDGRTIYIRTDWSCDRLYVELEDADGIRVFAGMPDSLGDTEYSLEIPGNGAGTYTLWVLVDETMYVG</sequence>
<organism evidence="2 3">
    <name type="scientific">Candidatus Bacteroides pullicola</name>
    <dbReference type="NCBI Taxonomy" id="2838475"/>
    <lineage>
        <taxon>Bacteria</taxon>
        <taxon>Pseudomonadati</taxon>
        <taxon>Bacteroidota</taxon>
        <taxon>Bacteroidia</taxon>
        <taxon>Bacteroidales</taxon>
        <taxon>Bacteroidaceae</taxon>
        <taxon>Bacteroides</taxon>
    </lineage>
</organism>
<feature type="signal peptide" evidence="1">
    <location>
        <begin position="1"/>
        <end position="21"/>
    </location>
</feature>
<reference evidence="2" key="2">
    <citation type="submission" date="2021-04" db="EMBL/GenBank/DDBJ databases">
        <authorList>
            <person name="Gilroy R."/>
        </authorList>
    </citation>
    <scope>NUCLEOTIDE SEQUENCE</scope>
    <source>
        <strain evidence="2">Gambia2-208</strain>
    </source>
</reference>
<keyword evidence="1" id="KW-0732">Signal</keyword>
<feature type="chain" id="PRO_5039696524" description="DUF3244 domain-containing protein" evidence="1">
    <location>
        <begin position="22"/>
        <end position="118"/>
    </location>
</feature>
<proteinExistence type="predicted"/>